<reference evidence="5 6" key="1">
    <citation type="journal article" date="2018" name="Syst. Appl. Microbiol.">
        <title>Abditibacterium utsteinense sp. nov., the first cultivated member of candidate phylum FBP, isolated from ice-free Antarctic soil samples.</title>
        <authorList>
            <person name="Tahon G."/>
            <person name="Tytgat B."/>
            <person name="Lebbe L."/>
            <person name="Carlier A."/>
            <person name="Willems A."/>
        </authorList>
    </citation>
    <scope>NUCLEOTIDE SEQUENCE [LARGE SCALE GENOMIC DNA]</scope>
    <source>
        <strain evidence="5 6">LMG 29911</strain>
    </source>
</reference>
<dbReference type="InterPro" id="IPR003593">
    <property type="entry name" value="AAA+_ATPase"/>
</dbReference>
<dbReference type="InterPro" id="IPR003439">
    <property type="entry name" value="ABC_transporter-like_ATP-bd"/>
</dbReference>
<proteinExistence type="predicted"/>
<dbReference type="PROSITE" id="PS50893">
    <property type="entry name" value="ABC_TRANSPORTER_2"/>
    <property type="match status" value="1"/>
</dbReference>
<dbReference type="SMART" id="SM00382">
    <property type="entry name" value="AAA"/>
    <property type="match status" value="1"/>
</dbReference>
<keyword evidence="1" id="KW-0813">Transport</keyword>
<evidence type="ECO:0000256" key="3">
    <source>
        <dbReference type="ARBA" id="ARBA00022840"/>
    </source>
</evidence>
<evidence type="ECO:0000313" key="5">
    <source>
        <dbReference type="EMBL" id="PQV65508.1"/>
    </source>
</evidence>
<dbReference type="GO" id="GO:0005524">
    <property type="term" value="F:ATP binding"/>
    <property type="evidence" value="ECO:0007669"/>
    <property type="project" value="UniProtKB-KW"/>
</dbReference>
<evidence type="ECO:0000256" key="2">
    <source>
        <dbReference type="ARBA" id="ARBA00022741"/>
    </source>
</evidence>
<dbReference type="GO" id="GO:0016887">
    <property type="term" value="F:ATP hydrolysis activity"/>
    <property type="evidence" value="ECO:0007669"/>
    <property type="project" value="InterPro"/>
</dbReference>
<accession>A0A2S8SXL5</accession>
<feature type="domain" description="ABC transporter" evidence="4">
    <location>
        <begin position="14"/>
        <end position="203"/>
    </location>
</feature>
<organism evidence="5 6">
    <name type="scientific">Abditibacterium utsteinense</name>
    <dbReference type="NCBI Taxonomy" id="1960156"/>
    <lineage>
        <taxon>Bacteria</taxon>
        <taxon>Pseudomonadati</taxon>
        <taxon>Abditibacteriota</taxon>
        <taxon>Abditibacteriia</taxon>
        <taxon>Abditibacteriales</taxon>
        <taxon>Abditibacteriaceae</taxon>
        <taxon>Abditibacterium</taxon>
    </lineage>
</organism>
<dbReference type="OrthoDB" id="9808363at2"/>
<gene>
    <name evidence="5" type="ORF">B1R32_101250</name>
</gene>
<comment type="caution">
    <text evidence="5">The sequence shown here is derived from an EMBL/GenBank/DDBJ whole genome shotgun (WGS) entry which is preliminary data.</text>
</comment>
<dbReference type="SUPFAM" id="SSF52540">
    <property type="entry name" value="P-loop containing nucleoside triphosphate hydrolases"/>
    <property type="match status" value="1"/>
</dbReference>
<sequence length="203" mass="22631">MLSFFVDLANKFMLEAKQLSHRFGVRIVLKNLEFQVQSGACIAVVGRNGAGKSTLLRLVAGLLEPSRGVVSWNNQKTRPFCALAAPDAPLYRELTCLENLKFFAQTRDEALLRLHLEKWDLENRTSDLAGDLSSGLRVRLQLAVAAWFERPILLLDEPSANLDASGRDLVKRLVAEQKTRGVTLLATNDARDLELCDARIEIT</sequence>
<dbReference type="RefSeq" id="WP_105482237.1">
    <property type="nucleotide sequence ID" value="NZ_NIGF01000001.1"/>
</dbReference>
<dbReference type="InterPro" id="IPR027417">
    <property type="entry name" value="P-loop_NTPase"/>
</dbReference>
<keyword evidence="3" id="KW-0067">ATP-binding</keyword>
<keyword evidence="2" id="KW-0547">Nucleotide-binding</keyword>
<dbReference type="InParanoid" id="A0A2S8SXL5"/>
<name>A0A2S8SXL5_9BACT</name>
<dbReference type="PANTHER" id="PTHR42939:SF1">
    <property type="entry name" value="ABC TRANSPORTER ATP-BINDING PROTEIN ALBC-RELATED"/>
    <property type="match status" value="1"/>
</dbReference>
<dbReference type="Pfam" id="PF00005">
    <property type="entry name" value="ABC_tran"/>
    <property type="match status" value="1"/>
</dbReference>
<dbReference type="PANTHER" id="PTHR42939">
    <property type="entry name" value="ABC TRANSPORTER ATP-BINDING PROTEIN ALBC-RELATED"/>
    <property type="match status" value="1"/>
</dbReference>
<dbReference type="EMBL" id="NIGF01000001">
    <property type="protein sequence ID" value="PQV65508.1"/>
    <property type="molecule type" value="Genomic_DNA"/>
</dbReference>
<dbReference type="InterPro" id="IPR051782">
    <property type="entry name" value="ABC_Transporter_VariousFunc"/>
</dbReference>
<keyword evidence="6" id="KW-1185">Reference proteome</keyword>
<dbReference type="Proteomes" id="UP000237684">
    <property type="component" value="Unassembled WGS sequence"/>
</dbReference>
<protein>
    <submittedName>
        <fullName evidence="5">Heme exporter protein A</fullName>
    </submittedName>
</protein>
<evidence type="ECO:0000259" key="4">
    <source>
        <dbReference type="PROSITE" id="PS50893"/>
    </source>
</evidence>
<evidence type="ECO:0000256" key="1">
    <source>
        <dbReference type="ARBA" id="ARBA00022448"/>
    </source>
</evidence>
<dbReference type="AlphaFoldDB" id="A0A2S8SXL5"/>
<dbReference type="Gene3D" id="3.40.50.300">
    <property type="entry name" value="P-loop containing nucleotide triphosphate hydrolases"/>
    <property type="match status" value="1"/>
</dbReference>
<evidence type="ECO:0000313" key="6">
    <source>
        <dbReference type="Proteomes" id="UP000237684"/>
    </source>
</evidence>